<evidence type="ECO:0008006" key="3">
    <source>
        <dbReference type="Google" id="ProtNLM"/>
    </source>
</evidence>
<evidence type="ECO:0000313" key="1">
    <source>
        <dbReference type="EMBL" id="UOF02227.1"/>
    </source>
</evidence>
<name>A0ABY4CB74_9BACT</name>
<accession>A0ABY4CB74</accession>
<gene>
    <name evidence="1" type="ORF">MNR06_04595</name>
</gene>
<protein>
    <recommendedName>
        <fullName evidence="3">Outer membrane protein beta-barrel domain-containing protein</fullName>
    </recommendedName>
</protein>
<organism evidence="1 2">
    <name type="scientific">Bdellovibrio reynosensis</name>
    <dbReference type="NCBI Taxonomy" id="2835041"/>
    <lineage>
        <taxon>Bacteria</taxon>
        <taxon>Pseudomonadati</taxon>
        <taxon>Bdellovibrionota</taxon>
        <taxon>Bdellovibrionia</taxon>
        <taxon>Bdellovibrionales</taxon>
        <taxon>Pseudobdellovibrionaceae</taxon>
        <taxon>Bdellovibrio</taxon>
    </lineage>
</organism>
<reference evidence="1" key="1">
    <citation type="submission" date="2022-03" db="EMBL/GenBank/DDBJ databases">
        <title>Genome Identification and Characterization of new species Bdellovibrio reynosense LBG001 sp. nov. from a Mexico soil sample.</title>
        <authorList>
            <person name="Camilli A."/>
            <person name="Ajao Y."/>
            <person name="Guo X."/>
        </authorList>
    </citation>
    <scope>NUCLEOTIDE SEQUENCE</scope>
    <source>
        <strain evidence="1">LBG001</strain>
    </source>
</reference>
<dbReference type="Proteomes" id="UP000830116">
    <property type="component" value="Chromosome"/>
</dbReference>
<sequence length="239" mass="26679">MIPFKEVLNRLFIILLFQFWTFQSWSQDAVELADNDEVIEAPTSTPSPLVPKEEGFLGYKKKHSLVYGLVGFGTASKALTEKTQHFEIGYEKSQTPSFKWGPFIEQMTSSLSESFTYPNTGYYENRESAVTIRNFGVAGRYGLMRYIDIHAGMGLTMTTMEVTSVDTDAPAASTAVGFSESYPMGLSYRLGIQVSKSFGEGSRYGVSGEMLYQESAVGQAHSVVSTSFNIIGRWFYNRK</sequence>
<proteinExistence type="predicted"/>
<evidence type="ECO:0000313" key="2">
    <source>
        <dbReference type="Proteomes" id="UP000830116"/>
    </source>
</evidence>
<dbReference type="RefSeq" id="WP_243539188.1">
    <property type="nucleotide sequence ID" value="NZ_CP093442.1"/>
</dbReference>
<dbReference type="EMBL" id="CP093442">
    <property type="protein sequence ID" value="UOF02227.1"/>
    <property type="molecule type" value="Genomic_DNA"/>
</dbReference>
<keyword evidence="2" id="KW-1185">Reference proteome</keyword>